<proteinExistence type="predicted"/>
<comment type="caution">
    <text evidence="1">The sequence shown here is derived from an EMBL/GenBank/DDBJ whole genome shotgun (WGS) entry which is preliminary data.</text>
</comment>
<keyword evidence="2" id="KW-1185">Reference proteome</keyword>
<accession>A0A2W1N9S4</accession>
<evidence type="ECO:0000313" key="1">
    <source>
        <dbReference type="EMBL" id="PZE20684.1"/>
    </source>
</evidence>
<gene>
    <name evidence="1" type="ORF">CBW46_010930</name>
</gene>
<sequence length="91" mass="9388">MADRIEVRGLPTGTKVKVYTSATVADAIAAETVGEGSSTAVVSVPQLGPQAGFIYVTATSQSEAESARVIKAYASERASSSPERANIKIDT</sequence>
<dbReference type="Proteomes" id="UP000214746">
    <property type="component" value="Unassembled WGS sequence"/>
</dbReference>
<dbReference type="EMBL" id="NHRJ02000005">
    <property type="protein sequence ID" value="PZE20684.1"/>
    <property type="molecule type" value="Genomic_DNA"/>
</dbReference>
<organism evidence="1 2">
    <name type="scientific">Paenibacillus xerothermodurans</name>
    <dbReference type="NCBI Taxonomy" id="1977292"/>
    <lineage>
        <taxon>Bacteria</taxon>
        <taxon>Bacillati</taxon>
        <taxon>Bacillota</taxon>
        <taxon>Bacilli</taxon>
        <taxon>Bacillales</taxon>
        <taxon>Paenibacillaceae</taxon>
        <taxon>Paenibacillus</taxon>
    </lineage>
</organism>
<name>A0A2W1N9S4_PAEXE</name>
<dbReference type="AlphaFoldDB" id="A0A2W1N9S4"/>
<evidence type="ECO:0000313" key="2">
    <source>
        <dbReference type="Proteomes" id="UP000214746"/>
    </source>
</evidence>
<protein>
    <submittedName>
        <fullName evidence="1">Uncharacterized protein</fullName>
    </submittedName>
</protein>
<dbReference type="RefSeq" id="WP_089200056.1">
    <property type="nucleotide sequence ID" value="NZ_NHRJ02000005.1"/>
</dbReference>
<reference evidence="1" key="1">
    <citation type="submission" date="2018-06" db="EMBL/GenBank/DDBJ databases">
        <title>Paenibacillus xerothermodurans sp. nov. an extremely dry heat resistant spore forming bacterium isolated from the soil of Cape Canaveral, Florida.</title>
        <authorList>
            <person name="Seuylemezian A."/>
            <person name="Kaur N."/>
            <person name="Patil P."/>
            <person name="Patil P."/>
            <person name="Mayilraj S."/>
            <person name="Vaishampayan P."/>
        </authorList>
    </citation>
    <scope>NUCLEOTIDE SEQUENCE [LARGE SCALE GENOMIC DNA]</scope>
    <source>
        <strain evidence="1">ATCC 27380</strain>
    </source>
</reference>